<dbReference type="EMBL" id="JACIEI010000002">
    <property type="protein sequence ID" value="MBB3993508.1"/>
    <property type="molecule type" value="Genomic_DNA"/>
</dbReference>
<protein>
    <recommendedName>
        <fullName evidence="3">Sulfotransferase family protein</fullName>
    </recommendedName>
</protein>
<organism evidence="1 2">
    <name type="scientific">Sulfitobacter undariae</name>
    <dbReference type="NCBI Taxonomy" id="1563671"/>
    <lineage>
        <taxon>Bacteria</taxon>
        <taxon>Pseudomonadati</taxon>
        <taxon>Pseudomonadota</taxon>
        <taxon>Alphaproteobacteria</taxon>
        <taxon>Rhodobacterales</taxon>
        <taxon>Roseobacteraceae</taxon>
        <taxon>Sulfitobacter</taxon>
    </lineage>
</organism>
<reference evidence="1 2" key="1">
    <citation type="submission" date="2020-08" db="EMBL/GenBank/DDBJ databases">
        <title>Genomic Encyclopedia of Type Strains, Phase IV (KMG-IV): sequencing the most valuable type-strain genomes for metagenomic binning, comparative biology and taxonomic classification.</title>
        <authorList>
            <person name="Goeker M."/>
        </authorList>
    </citation>
    <scope>NUCLEOTIDE SEQUENCE [LARGE SCALE GENOMIC DNA]</scope>
    <source>
        <strain evidence="1 2">DSM 102234</strain>
    </source>
</reference>
<evidence type="ECO:0000313" key="1">
    <source>
        <dbReference type="EMBL" id="MBB3993508.1"/>
    </source>
</evidence>
<evidence type="ECO:0008006" key="3">
    <source>
        <dbReference type="Google" id="ProtNLM"/>
    </source>
</evidence>
<dbReference type="InterPro" id="IPR027417">
    <property type="entry name" value="P-loop_NTPase"/>
</dbReference>
<dbReference type="Proteomes" id="UP000530268">
    <property type="component" value="Unassembled WGS sequence"/>
</dbReference>
<dbReference type="AlphaFoldDB" id="A0A7W6E842"/>
<evidence type="ECO:0000313" key="2">
    <source>
        <dbReference type="Proteomes" id="UP000530268"/>
    </source>
</evidence>
<comment type="caution">
    <text evidence="1">The sequence shown here is derived from an EMBL/GenBank/DDBJ whole genome shotgun (WGS) entry which is preliminary data.</text>
</comment>
<gene>
    <name evidence="1" type="ORF">GGR95_001136</name>
</gene>
<dbReference type="SUPFAM" id="SSF52540">
    <property type="entry name" value="P-loop containing nucleoside triphosphate hydrolases"/>
    <property type="match status" value="1"/>
</dbReference>
<proteinExistence type="predicted"/>
<dbReference type="RefSeq" id="WP_246423293.1">
    <property type="nucleotide sequence ID" value="NZ_JACIEI010000002.1"/>
</dbReference>
<keyword evidence="2" id="KW-1185">Reference proteome</keyword>
<sequence>MTAVIISMRLPVAALLHKGIARLMDIILHIGAHRTGTTSFQHYLRGNRARLVDDGTGVWEPQMMRQGLLDGLFAKPRILNGRDLQRKAMGRVRVRATQAERTGIERLLVSEENMIGAPRACLRAAMLYPAIGERMARLDAAFEGRITRVVMNIRALDLWWSSVAAYGVGRGHEMPDEARIATVAASKRSWRDVITDVAGALPQAEIKILPFETFVGQADKVLMQATGRAAPANHAASWLNRSPDTATMRQKMIDNGVPADNLPDHLTQNEKRWTPFTLEQGANLREAYADDIMWLTAGADGLATLTEDSSHKRAGFSLPVGALTKGQFHDQQNPHRFQGRLAQTG</sequence>
<name>A0A7W6E842_9RHOB</name>
<accession>A0A7W6E842</accession>